<keyword evidence="10" id="KW-1185">Reference proteome</keyword>
<keyword evidence="2 6" id="KW-0349">Heme</keyword>
<evidence type="ECO:0000256" key="6">
    <source>
        <dbReference type="PROSITE-ProRule" id="PRU00433"/>
    </source>
</evidence>
<dbReference type="Gene3D" id="1.10.760.10">
    <property type="entry name" value="Cytochrome c-like domain"/>
    <property type="match status" value="1"/>
</dbReference>
<proteinExistence type="predicted"/>
<dbReference type="InterPro" id="IPR009056">
    <property type="entry name" value="Cyt_c-like_dom"/>
</dbReference>
<dbReference type="PROSITE" id="PS51007">
    <property type="entry name" value="CYTC"/>
    <property type="match status" value="1"/>
</dbReference>
<dbReference type="InterPro" id="IPR036909">
    <property type="entry name" value="Cyt_c-like_dom_sf"/>
</dbReference>
<keyword evidence="5 6" id="KW-0408">Iron</keyword>
<evidence type="ECO:0000256" key="2">
    <source>
        <dbReference type="ARBA" id="ARBA00022617"/>
    </source>
</evidence>
<reference evidence="9 10" key="1">
    <citation type="journal article" date="2017" name="ISME J.">
        <title>An acid-tolerant ammonia-oxidizing ?-proteobacterium from soil.</title>
        <authorList>
            <person name="Hayatsu M."/>
            <person name="Tago K."/>
            <person name="Uchiyama I."/>
            <person name="Toyoda A."/>
            <person name="Wang Y."/>
            <person name="Shimomura Y."/>
            <person name="Okubo T."/>
            <person name="Kurisu F."/>
            <person name="Hirono Y."/>
            <person name="Nonaka K."/>
            <person name="Akiyama H."/>
            <person name="Itoh T."/>
            <person name="Takami H."/>
        </authorList>
    </citation>
    <scope>NUCLEOTIDE SEQUENCE [LARGE SCALE GENOMIC DNA]</scope>
    <source>
        <strain evidence="9 10">TAO100</strain>
    </source>
</reference>
<keyword evidence="1" id="KW-0813">Transport</keyword>
<keyword evidence="3 6" id="KW-0479">Metal-binding</keyword>
<evidence type="ECO:0000313" key="9">
    <source>
        <dbReference type="EMBL" id="BAW79414.1"/>
    </source>
</evidence>
<dbReference type="GO" id="GO:0020037">
    <property type="term" value="F:heme binding"/>
    <property type="evidence" value="ECO:0007669"/>
    <property type="project" value="InterPro"/>
</dbReference>
<dbReference type="OrthoDB" id="9796421at2"/>
<evidence type="ECO:0000256" key="7">
    <source>
        <dbReference type="SAM" id="SignalP"/>
    </source>
</evidence>
<sequence length="115" mass="12258">MLKRRLLLLIPIFGVFISSSVLAAAKGDPAAGKEKSQACASCHGADGNSPSPQFPKLAGQNAGYIVHALTAYQTGKRENAMMQPMAAPLSEQDKQDLAAYFASQKGLVLPWKITR</sequence>
<dbReference type="KEGG" id="ntt:TAO_0044"/>
<dbReference type="SUPFAM" id="SSF46626">
    <property type="entry name" value="Cytochrome c"/>
    <property type="match status" value="1"/>
</dbReference>
<evidence type="ECO:0000313" key="10">
    <source>
        <dbReference type="Proteomes" id="UP000243679"/>
    </source>
</evidence>
<protein>
    <submittedName>
        <fullName evidence="9">Cytochrome c class I</fullName>
    </submittedName>
</protein>
<dbReference type="PANTHER" id="PTHR33751:SF9">
    <property type="entry name" value="CYTOCHROME C4"/>
    <property type="match status" value="1"/>
</dbReference>
<dbReference type="GO" id="GO:0046872">
    <property type="term" value="F:metal ion binding"/>
    <property type="evidence" value="ECO:0007669"/>
    <property type="project" value="UniProtKB-KW"/>
</dbReference>
<dbReference type="Proteomes" id="UP000243679">
    <property type="component" value="Chromosome"/>
</dbReference>
<dbReference type="EMBL" id="AP014836">
    <property type="protein sequence ID" value="BAW79414.1"/>
    <property type="molecule type" value="Genomic_DNA"/>
</dbReference>
<evidence type="ECO:0000259" key="8">
    <source>
        <dbReference type="PROSITE" id="PS51007"/>
    </source>
</evidence>
<keyword evidence="7" id="KW-0732">Signal</keyword>
<dbReference type="AlphaFoldDB" id="A0A1Q2SJW7"/>
<feature type="chain" id="PRO_5012343031" evidence="7">
    <location>
        <begin position="24"/>
        <end position="115"/>
    </location>
</feature>
<name>A0A1Q2SJW7_9GAMM</name>
<feature type="domain" description="Cytochrome c" evidence="8">
    <location>
        <begin position="27"/>
        <end position="105"/>
    </location>
</feature>
<dbReference type="PANTHER" id="PTHR33751">
    <property type="entry name" value="CBB3-TYPE CYTOCHROME C OXIDASE SUBUNIT FIXP"/>
    <property type="match status" value="1"/>
</dbReference>
<gene>
    <name evidence="9" type="ORF">TAO_0044</name>
</gene>
<organism evidence="9 10">
    <name type="scientific">Candidatus Nitrosoglobus terrae</name>
    <dbReference type="NCBI Taxonomy" id="1630141"/>
    <lineage>
        <taxon>Bacteria</taxon>
        <taxon>Pseudomonadati</taxon>
        <taxon>Pseudomonadota</taxon>
        <taxon>Gammaproteobacteria</taxon>
        <taxon>Chromatiales</taxon>
        <taxon>Chromatiaceae</taxon>
        <taxon>Candidatus Nitrosoglobus</taxon>
    </lineage>
</organism>
<accession>A0A1Q2SJW7</accession>
<evidence type="ECO:0000256" key="4">
    <source>
        <dbReference type="ARBA" id="ARBA00022982"/>
    </source>
</evidence>
<evidence type="ECO:0000256" key="5">
    <source>
        <dbReference type="ARBA" id="ARBA00023004"/>
    </source>
</evidence>
<keyword evidence="4" id="KW-0249">Electron transport</keyword>
<feature type="signal peptide" evidence="7">
    <location>
        <begin position="1"/>
        <end position="23"/>
    </location>
</feature>
<dbReference type="InterPro" id="IPR050597">
    <property type="entry name" value="Cytochrome_c_Oxidase_Subunit"/>
</dbReference>
<dbReference type="GO" id="GO:0009055">
    <property type="term" value="F:electron transfer activity"/>
    <property type="evidence" value="ECO:0007669"/>
    <property type="project" value="InterPro"/>
</dbReference>
<dbReference type="RefSeq" id="WP_096526082.1">
    <property type="nucleotide sequence ID" value="NZ_AP014836.1"/>
</dbReference>
<dbReference type="Pfam" id="PF00034">
    <property type="entry name" value="Cytochrom_C"/>
    <property type="match status" value="1"/>
</dbReference>
<evidence type="ECO:0000256" key="1">
    <source>
        <dbReference type="ARBA" id="ARBA00022448"/>
    </source>
</evidence>
<evidence type="ECO:0000256" key="3">
    <source>
        <dbReference type="ARBA" id="ARBA00022723"/>
    </source>
</evidence>